<keyword evidence="1" id="KW-1185">Reference proteome</keyword>
<dbReference type="WBParaSite" id="Minc3s02941g32150">
    <property type="protein sequence ID" value="Minc3s02941g32150"/>
    <property type="gene ID" value="Minc3s02941g32150"/>
</dbReference>
<organism evidence="1 2">
    <name type="scientific">Meloidogyne incognita</name>
    <name type="common">Southern root-knot nematode worm</name>
    <name type="synonym">Oxyuris incognita</name>
    <dbReference type="NCBI Taxonomy" id="6306"/>
    <lineage>
        <taxon>Eukaryota</taxon>
        <taxon>Metazoa</taxon>
        <taxon>Ecdysozoa</taxon>
        <taxon>Nematoda</taxon>
        <taxon>Chromadorea</taxon>
        <taxon>Rhabditida</taxon>
        <taxon>Tylenchina</taxon>
        <taxon>Tylenchomorpha</taxon>
        <taxon>Tylenchoidea</taxon>
        <taxon>Meloidogynidae</taxon>
        <taxon>Meloidogyninae</taxon>
        <taxon>Meloidogyne</taxon>
        <taxon>Meloidogyne incognita group</taxon>
    </lineage>
</organism>
<dbReference type="Proteomes" id="UP000887563">
    <property type="component" value="Unplaced"/>
</dbReference>
<accession>A0A914MWI0</accession>
<evidence type="ECO:0000313" key="2">
    <source>
        <dbReference type="WBParaSite" id="Minc3s02941g32150"/>
    </source>
</evidence>
<evidence type="ECO:0000313" key="1">
    <source>
        <dbReference type="Proteomes" id="UP000887563"/>
    </source>
</evidence>
<protein>
    <submittedName>
        <fullName evidence="2">Uncharacterized protein</fullName>
    </submittedName>
</protein>
<sequence length="96" mass="10515">MSQQQQQQCITEQPQLTGYAKQLLDDEQKEKRRNNDSGPLNWCFCSDCGCADCCNNCLPTDCMECLGHIFCCCSLASNTNSGCDCGGGDICCCFCL</sequence>
<reference evidence="2" key="1">
    <citation type="submission" date="2022-11" db="UniProtKB">
        <authorList>
            <consortium name="WormBaseParasite"/>
        </authorList>
    </citation>
    <scope>IDENTIFICATION</scope>
</reference>
<name>A0A914MWI0_MELIC</name>
<dbReference type="AlphaFoldDB" id="A0A914MWI0"/>
<proteinExistence type="predicted"/>